<evidence type="ECO:0000313" key="2">
    <source>
        <dbReference type="EMBL" id="KKQ37278.1"/>
    </source>
</evidence>
<reference evidence="2 3" key="1">
    <citation type="journal article" date="2015" name="Nature">
        <title>rRNA introns, odd ribosomes, and small enigmatic genomes across a large radiation of phyla.</title>
        <authorList>
            <person name="Brown C.T."/>
            <person name="Hug L.A."/>
            <person name="Thomas B.C."/>
            <person name="Sharon I."/>
            <person name="Castelle C.J."/>
            <person name="Singh A."/>
            <person name="Wilkins M.J."/>
            <person name="Williams K.H."/>
            <person name="Banfield J.F."/>
        </authorList>
    </citation>
    <scope>NUCLEOTIDE SEQUENCE [LARGE SCALE GENOMIC DNA]</scope>
</reference>
<dbReference type="InterPro" id="IPR010359">
    <property type="entry name" value="IrrE_HExxH"/>
</dbReference>
<dbReference type="EMBL" id="LBTJ01000039">
    <property type="protein sequence ID" value="KKQ37278.1"/>
    <property type="molecule type" value="Genomic_DNA"/>
</dbReference>
<dbReference type="Gene3D" id="1.10.10.2910">
    <property type="match status" value="1"/>
</dbReference>
<gene>
    <name evidence="2" type="ORF">US54_C0039G0004</name>
</gene>
<evidence type="ECO:0000259" key="1">
    <source>
        <dbReference type="Pfam" id="PF06114"/>
    </source>
</evidence>
<proteinExistence type="predicted"/>
<dbReference type="Pfam" id="PF06114">
    <property type="entry name" value="Peptidase_M78"/>
    <property type="match status" value="1"/>
</dbReference>
<protein>
    <recommendedName>
        <fullName evidence="1">IrrE N-terminal-like domain-containing protein</fullName>
    </recommendedName>
</protein>
<dbReference type="STRING" id="1618481.US54_C0039G0004"/>
<dbReference type="Proteomes" id="UP000034471">
    <property type="component" value="Unassembled WGS sequence"/>
</dbReference>
<comment type="caution">
    <text evidence="2">The sequence shown here is derived from an EMBL/GenBank/DDBJ whole genome shotgun (WGS) entry which is preliminary data.</text>
</comment>
<dbReference type="InterPro" id="IPR052345">
    <property type="entry name" value="Rad_response_metalloprotease"/>
</dbReference>
<organism evidence="2 3">
    <name type="scientific">Candidatus Roizmanbacteria bacterium GW2011_GWA2_37_7</name>
    <dbReference type="NCBI Taxonomy" id="1618481"/>
    <lineage>
        <taxon>Bacteria</taxon>
        <taxon>Candidatus Roizmaniibacteriota</taxon>
    </lineage>
</organism>
<feature type="domain" description="IrrE N-terminal-like" evidence="1">
    <location>
        <begin position="51"/>
        <end position="163"/>
    </location>
</feature>
<sequence>MAILSKDQIISIESSAQDVLLSVFGNIDSVELPIKISEILEKYNFNLQKGKFKDDSVVGIYDKQNSTIYVNVDDPYPRQVFTVAHELGHYFLHADKHQEIYYRKELTKLDGENPPQESEANWFAASLLMPKKLILKYWELTQDIEKLAQIFGVSPSAVYFRLKNLQLI</sequence>
<accession>A0A0G0H202</accession>
<dbReference type="SUPFAM" id="SSF55486">
    <property type="entry name" value="Metalloproteases ('zincins'), catalytic domain"/>
    <property type="match status" value="1"/>
</dbReference>
<dbReference type="PANTHER" id="PTHR43236:SF2">
    <property type="entry name" value="BLL0069 PROTEIN"/>
    <property type="match status" value="1"/>
</dbReference>
<evidence type="ECO:0000313" key="3">
    <source>
        <dbReference type="Proteomes" id="UP000034471"/>
    </source>
</evidence>
<dbReference type="PANTHER" id="PTHR43236">
    <property type="entry name" value="ANTITOXIN HIGA1"/>
    <property type="match status" value="1"/>
</dbReference>
<dbReference type="AlphaFoldDB" id="A0A0G0H202"/>
<name>A0A0G0H202_9BACT</name>